<evidence type="ECO:0008006" key="3">
    <source>
        <dbReference type="Google" id="ProtNLM"/>
    </source>
</evidence>
<protein>
    <recommendedName>
        <fullName evidence="3">Glycoside hydrolase 123 C-terminal domain-containing protein</fullName>
    </recommendedName>
</protein>
<dbReference type="AlphaFoldDB" id="A0A1F5YQ31"/>
<accession>A0A1F5YQ31</accession>
<gene>
    <name evidence="1" type="ORF">A3F83_14775</name>
</gene>
<evidence type="ECO:0000313" key="2">
    <source>
        <dbReference type="Proteomes" id="UP000179129"/>
    </source>
</evidence>
<proteinExistence type="predicted"/>
<reference evidence="1 2" key="1">
    <citation type="journal article" date="2016" name="Nat. Commun.">
        <title>Thousands of microbial genomes shed light on interconnected biogeochemical processes in an aquifer system.</title>
        <authorList>
            <person name="Anantharaman K."/>
            <person name="Brown C.T."/>
            <person name="Hug L.A."/>
            <person name="Sharon I."/>
            <person name="Castelle C.J."/>
            <person name="Probst A.J."/>
            <person name="Thomas B.C."/>
            <person name="Singh A."/>
            <person name="Wilkins M.J."/>
            <person name="Karaoz U."/>
            <person name="Brodie E.L."/>
            <person name="Williams K.H."/>
            <person name="Hubbard S.S."/>
            <person name="Banfield J.F."/>
        </authorList>
    </citation>
    <scope>NUCLEOTIDE SEQUENCE [LARGE SCALE GENOMIC DNA]</scope>
</reference>
<organism evidence="1 2">
    <name type="scientific">Candidatus Glassbacteria bacterium RIFCSPLOWO2_12_FULL_58_11</name>
    <dbReference type="NCBI Taxonomy" id="1817867"/>
    <lineage>
        <taxon>Bacteria</taxon>
        <taxon>Candidatus Glassiibacteriota</taxon>
    </lineage>
</organism>
<name>A0A1F5YQ31_9BACT</name>
<evidence type="ECO:0000313" key="1">
    <source>
        <dbReference type="EMBL" id="OGG02215.1"/>
    </source>
</evidence>
<dbReference type="Proteomes" id="UP000179129">
    <property type="component" value="Unassembled WGS sequence"/>
</dbReference>
<dbReference type="EMBL" id="MFIX01000191">
    <property type="protein sequence ID" value="OGG02215.1"/>
    <property type="molecule type" value="Genomic_DNA"/>
</dbReference>
<dbReference type="STRING" id="1817867.A3F83_14775"/>
<sequence length="578" mass="65964">MLKKTGFTLIALALLGAGIAVYCAKGEEKTEFTVSALPTSVRLDPVSGRIIEDRPDIYQMEPLGDLLERNWIYDGGKVSLHASRGEYVSFQVVVGLEAEEDTLRDLNVEMTPFASSTGKIEINPELFLEWSVKVLTKSSGYELASYGPGWYPDALIPFTCLQIDPKKPGNSLIYPLSLPDFRNRIEGQRYQMIWVDQWIPLERGQAAPGVYRSEVTVTADGTVKTIPVELTVWDFALPKENNLWGNFQHEGFMKGLEPALELKVYQLLRRNRLVAVDPNYRPALEMSKDGKVNIDWTEYDSRLKKYLTGEAFTAKDGYAYGPGYGEPLELYLLPFDCYSEHRGRIKRGWPDISTDKEERKPEIQAVYLETIRQVREHLLALLNPTRTHLVVFLNGLDESYYPEAWERMVYYGNLFKEHFPEAKHRVDGGYSEEAMKVIHGAIDYWCCHSVGYNMETVEAYRKLGIQDWVYGPVLYEREGNSGVGSSTFTDLELSNERAMSWACWKYRTLTWCSWGIASQWNAAWYSPETWKHASRQEGEPSRWRAYNGNALEVYPPGIVPGVNEPCPTVRLKNARDGV</sequence>
<comment type="caution">
    <text evidence="1">The sequence shown here is derived from an EMBL/GenBank/DDBJ whole genome shotgun (WGS) entry which is preliminary data.</text>
</comment>